<evidence type="ECO:0000313" key="7">
    <source>
        <dbReference type="Proteomes" id="UP000546173"/>
    </source>
</evidence>
<dbReference type="PANTHER" id="PTHR23534:SF1">
    <property type="entry name" value="MAJOR FACILITATOR SUPERFAMILY PROTEIN"/>
    <property type="match status" value="1"/>
</dbReference>
<gene>
    <name evidence="6" type="ORF">H7993_08480</name>
</gene>
<feature type="transmembrane region" description="Helical" evidence="4">
    <location>
        <begin position="45"/>
        <end position="62"/>
    </location>
</feature>
<dbReference type="GO" id="GO:0022857">
    <property type="term" value="F:transmembrane transporter activity"/>
    <property type="evidence" value="ECO:0007669"/>
    <property type="project" value="InterPro"/>
</dbReference>
<comment type="caution">
    <text evidence="6">The sequence shown here is derived from an EMBL/GenBank/DDBJ whole genome shotgun (WGS) entry which is preliminary data.</text>
</comment>
<dbReference type="EMBL" id="JACMYH010000001">
    <property type="protein sequence ID" value="MBC2678422.1"/>
    <property type="molecule type" value="Genomic_DNA"/>
</dbReference>
<accession>A0A7X1KTC6</accession>
<evidence type="ECO:0000259" key="5">
    <source>
        <dbReference type="PROSITE" id="PS50850"/>
    </source>
</evidence>
<feature type="transmembrane region" description="Helical" evidence="4">
    <location>
        <begin position="162"/>
        <end position="182"/>
    </location>
</feature>
<feature type="transmembrane region" description="Helical" evidence="4">
    <location>
        <begin position="12"/>
        <end position="33"/>
    </location>
</feature>
<keyword evidence="1 4" id="KW-0812">Transmembrane</keyword>
<dbReference type="Gene3D" id="1.20.1250.20">
    <property type="entry name" value="MFS general substrate transporter like domains"/>
    <property type="match status" value="1"/>
</dbReference>
<dbReference type="InterPro" id="IPR020846">
    <property type="entry name" value="MFS_dom"/>
</dbReference>
<name>A0A7X1KTC6_9PSED</name>
<feature type="transmembrane region" description="Helical" evidence="4">
    <location>
        <begin position="134"/>
        <end position="156"/>
    </location>
</feature>
<feature type="transmembrane region" description="Helical" evidence="4">
    <location>
        <begin position="211"/>
        <end position="230"/>
    </location>
</feature>
<evidence type="ECO:0000313" key="6">
    <source>
        <dbReference type="EMBL" id="MBC2678422.1"/>
    </source>
</evidence>
<organism evidence="6 7">
    <name type="scientific">Pseudomonas baltica</name>
    <dbReference type="NCBI Taxonomy" id="2762576"/>
    <lineage>
        <taxon>Bacteria</taxon>
        <taxon>Pseudomonadati</taxon>
        <taxon>Pseudomonadota</taxon>
        <taxon>Gammaproteobacteria</taxon>
        <taxon>Pseudomonadales</taxon>
        <taxon>Pseudomonadaceae</taxon>
        <taxon>Pseudomonas</taxon>
    </lineage>
</organism>
<protein>
    <submittedName>
        <fullName evidence="6">MFS transporter</fullName>
    </submittedName>
</protein>
<dbReference type="AlphaFoldDB" id="A0A7X1KTC6"/>
<dbReference type="PROSITE" id="PS50850">
    <property type="entry name" value="MFS"/>
    <property type="match status" value="1"/>
</dbReference>
<evidence type="ECO:0000256" key="2">
    <source>
        <dbReference type="ARBA" id="ARBA00022989"/>
    </source>
</evidence>
<proteinExistence type="predicted"/>
<evidence type="ECO:0000256" key="1">
    <source>
        <dbReference type="ARBA" id="ARBA00022692"/>
    </source>
</evidence>
<evidence type="ECO:0000256" key="3">
    <source>
        <dbReference type="ARBA" id="ARBA00023136"/>
    </source>
</evidence>
<feature type="transmembrane region" description="Helical" evidence="4">
    <location>
        <begin position="74"/>
        <end position="93"/>
    </location>
</feature>
<feature type="domain" description="Major facilitator superfamily (MFS) profile" evidence="5">
    <location>
        <begin position="182"/>
        <end position="396"/>
    </location>
</feature>
<feature type="transmembrane region" description="Helical" evidence="4">
    <location>
        <begin position="338"/>
        <end position="363"/>
    </location>
</feature>
<feature type="transmembrane region" description="Helical" evidence="4">
    <location>
        <begin position="276"/>
        <end position="294"/>
    </location>
</feature>
<dbReference type="InterPro" id="IPR036259">
    <property type="entry name" value="MFS_trans_sf"/>
</dbReference>
<feature type="transmembrane region" description="Helical" evidence="4">
    <location>
        <begin position="99"/>
        <end position="122"/>
    </location>
</feature>
<dbReference type="SUPFAM" id="SSF103473">
    <property type="entry name" value="MFS general substrate transporter"/>
    <property type="match status" value="1"/>
</dbReference>
<feature type="transmembrane region" description="Helical" evidence="4">
    <location>
        <begin position="250"/>
        <end position="269"/>
    </location>
</feature>
<feature type="transmembrane region" description="Helical" evidence="4">
    <location>
        <begin position="369"/>
        <end position="389"/>
    </location>
</feature>
<feature type="transmembrane region" description="Helical" evidence="4">
    <location>
        <begin position="300"/>
        <end position="326"/>
    </location>
</feature>
<evidence type="ECO:0000256" key="4">
    <source>
        <dbReference type="SAM" id="Phobius"/>
    </source>
</evidence>
<sequence length="396" mass="41961">MFDRLPLKTYLYFIAQSVNLTAAVMSVTMAAVIGAQLAPSPEWSTLPYGMQFLSLMLATYPASKFMSVYGRRAGFHLGSLALAVSGITGFYALQMGSFYGVMVSHAALGGYIAFANFNRFAATDGLSAALKAKAISLVVAGGVVAAFIGPWVATLLRSVGDFSDFALCYGFFVLLAVISAAVNQVTPIAEMTDSANSAIPVPLRNSSNWDLALPITVAAVGYGFMNLLMIQASLQMAAMHTHFQLIGVAIQWHVFAMFAPSFITGYLIARMGVNRLVLLGLVLLSTSAMINLFYLSQASILIALVVLGVGWNFTYVAGGAMLALRLEGKKEAIKVQGINDLIIAIMATAGAFLPGMLLVSVGWSGTNAGVAILTLALITYFITAIRRAAAKMQVIK</sequence>
<keyword evidence="2 4" id="KW-1133">Transmembrane helix</keyword>
<keyword evidence="7" id="KW-1185">Reference proteome</keyword>
<dbReference type="PANTHER" id="PTHR23534">
    <property type="entry name" value="MFS PERMEASE"/>
    <property type="match status" value="1"/>
</dbReference>
<keyword evidence="3 4" id="KW-0472">Membrane</keyword>
<reference evidence="6 7" key="1">
    <citation type="submission" date="2020-08" db="EMBL/GenBank/DDBJ databases">
        <title>Pseudomonas sp. nov.</title>
        <authorList>
            <person name="Gieschler S."/>
            <person name="Fiedler G."/>
            <person name="Brinks E."/>
            <person name="Boehnlein C."/>
            <person name="Franz C.M.A.P."/>
            <person name="Kabisch J."/>
        </authorList>
    </citation>
    <scope>NUCLEOTIDE SEQUENCE [LARGE SCALE GENOMIC DNA]</scope>
    <source>
        <strain evidence="6 7">MBT-2</strain>
    </source>
</reference>
<dbReference type="Proteomes" id="UP000546173">
    <property type="component" value="Unassembled WGS sequence"/>
</dbReference>